<dbReference type="Gene3D" id="3.40.630.30">
    <property type="match status" value="1"/>
</dbReference>
<name>A0ABY2HQQ8_9SPHI</name>
<comment type="caution">
    <text evidence="2">The sequence shown here is derived from an EMBL/GenBank/DDBJ whole genome shotgun (WGS) entry which is preliminary data.</text>
</comment>
<dbReference type="RefSeq" id="WP_121282439.1">
    <property type="nucleotide sequence ID" value="NZ_RCCK01000010.1"/>
</dbReference>
<dbReference type="SUPFAM" id="SSF55729">
    <property type="entry name" value="Acyl-CoA N-acyltransferases (Nat)"/>
    <property type="match status" value="1"/>
</dbReference>
<gene>
    <name evidence="2" type="ORF">E3V97_11060</name>
</gene>
<dbReference type="InterPro" id="IPR000182">
    <property type="entry name" value="GNAT_dom"/>
</dbReference>
<organism evidence="2 3">
    <name type="scientific">Pedobacter alluvionis</name>
    <dbReference type="NCBI Taxonomy" id="475253"/>
    <lineage>
        <taxon>Bacteria</taxon>
        <taxon>Pseudomonadati</taxon>
        <taxon>Bacteroidota</taxon>
        <taxon>Sphingobacteriia</taxon>
        <taxon>Sphingobacteriales</taxon>
        <taxon>Sphingobacteriaceae</taxon>
        <taxon>Pedobacter</taxon>
    </lineage>
</organism>
<reference evidence="2 3" key="1">
    <citation type="submission" date="2019-03" db="EMBL/GenBank/DDBJ databases">
        <authorList>
            <person name="He R.-H."/>
        </authorList>
    </citation>
    <scope>NUCLEOTIDE SEQUENCE [LARGE SCALE GENOMIC DNA]</scope>
    <source>
        <strain evidence="2 3">DSM 19624</strain>
    </source>
</reference>
<sequence length="185" mass="21121">MQKSTDDIITPRLILRLMNKEMISNFLKNDLEGATLLLKAKIPVEMFDHPGSLRYGLKQFEDSDYLPWSARAIILVDEDQMIGLVRFHSKPNPEYLKEYATNAVELGYRIIKDYRKKGYATEAATAIMDWANINFGVENFIASVSPGNKDSLKLISSLGFEKIGEVMDDIDGLEYVFLRNIIKHL</sequence>
<dbReference type="Pfam" id="PF13302">
    <property type="entry name" value="Acetyltransf_3"/>
    <property type="match status" value="1"/>
</dbReference>
<keyword evidence="3" id="KW-1185">Reference proteome</keyword>
<accession>A0ABY2HQQ8</accession>
<dbReference type="PROSITE" id="PS51186">
    <property type="entry name" value="GNAT"/>
    <property type="match status" value="1"/>
</dbReference>
<evidence type="ECO:0000259" key="1">
    <source>
        <dbReference type="PROSITE" id="PS51186"/>
    </source>
</evidence>
<dbReference type="PANTHER" id="PTHR43792:SF1">
    <property type="entry name" value="N-ACETYLTRANSFERASE DOMAIN-CONTAINING PROTEIN"/>
    <property type="match status" value="1"/>
</dbReference>
<evidence type="ECO:0000313" key="2">
    <source>
        <dbReference type="EMBL" id="TFB31145.1"/>
    </source>
</evidence>
<protein>
    <submittedName>
        <fullName evidence="2">N-acetyltransferase</fullName>
    </submittedName>
</protein>
<dbReference type="InterPro" id="IPR051531">
    <property type="entry name" value="N-acetyltransferase"/>
</dbReference>
<dbReference type="EMBL" id="SOPX01000002">
    <property type="protein sequence ID" value="TFB31145.1"/>
    <property type="molecule type" value="Genomic_DNA"/>
</dbReference>
<proteinExistence type="predicted"/>
<feature type="domain" description="N-acetyltransferase" evidence="1">
    <location>
        <begin position="13"/>
        <end position="182"/>
    </location>
</feature>
<evidence type="ECO:0000313" key="3">
    <source>
        <dbReference type="Proteomes" id="UP000297429"/>
    </source>
</evidence>
<dbReference type="PANTHER" id="PTHR43792">
    <property type="entry name" value="GNAT FAMILY, PUTATIVE (AFU_ORTHOLOGUE AFUA_3G00765)-RELATED-RELATED"/>
    <property type="match status" value="1"/>
</dbReference>
<dbReference type="InterPro" id="IPR016181">
    <property type="entry name" value="Acyl_CoA_acyltransferase"/>
</dbReference>
<dbReference type="Proteomes" id="UP000297429">
    <property type="component" value="Unassembled WGS sequence"/>
</dbReference>